<evidence type="ECO:0000313" key="7">
    <source>
        <dbReference type="Proteomes" id="UP001580346"/>
    </source>
</evidence>
<dbReference type="InterPro" id="IPR000644">
    <property type="entry name" value="CBS_dom"/>
</dbReference>
<evidence type="ECO:0000256" key="1">
    <source>
        <dbReference type="ARBA" id="ARBA00023224"/>
    </source>
</evidence>
<protein>
    <submittedName>
        <fullName evidence="6">Methyl-accepting chemotaxis protein</fullName>
    </submittedName>
</protein>
<dbReference type="RefSeq" id="WP_375355376.1">
    <property type="nucleotide sequence ID" value="NZ_JBHHMI010000008.1"/>
</dbReference>
<dbReference type="SUPFAM" id="SSF54631">
    <property type="entry name" value="CBS-domain pair"/>
    <property type="match status" value="1"/>
</dbReference>
<dbReference type="PANTHER" id="PTHR32089:SF112">
    <property type="entry name" value="LYSOZYME-LIKE PROTEIN-RELATED"/>
    <property type="match status" value="1"/>
</dbReference>
<dbReference type="PROSITE" id="PS51371">
    <property type="entry name" value="CBS"/>
    <property type="match status" value="1"/>
</dbReference>
<reference evidence="6 7" key="1">
    <citation type="submission" date="2024-09" db="EMBL/GenBank/DDBJ databases">
        <title>Paenibacillus zeirhizospherea sp. nov., isolated from surface of the maize (Zea mays) roots in a horticulture field, Hungary.</title>
        <authorList>
            <person name="Marton D."/>
            <person name="Farkas M."/>
            <person name="Bedics A."/>
            <person name="Toth E."/>
            <person name="Tancsics A."/>
            <person name="Boka K."/>
            <person name="Maroti G."/>
            <person name="Kriszt B."/>
            <person name="Cserhati M."/>
        </authorList>
    </citation>
    <scope>NUCLEOTIDE SEQUENCE [LARGE SCALE GENOMIC DNA]</scope>
    <source>
        <strain evidence="6 7">KCTC 33519</strain>
    </source>
</reference>
<sequence>MMIMAPELETTQRIETIQTDDFSDGDHTGQAEENGHAGKLIEYTACRSVPVIGMEVSCLALLDILRENPAAPCVVLVRNEEEIAGVIMREAFNRHLAGRFAAELYYDKPAAMFADPDALIVDAADPAAEVLNKALLRPDAKFYDCVAVMDEGCLLGILTLRDLMELSRRLQKEADERSGMAVVKSSDGVARIGDNALQMAREAAESAEATREMSGLAETGRRRLEEVISSYQMIAEQMRLQFEQTGVLERHIHSISGMASSIRSLADQSSLLAINASIEAAHAGEHGKGFQIVAGEVRKLAQQTRQFSEDIALLLGEIGSLIGENVSLTQYGLREIELGAEHIDAGSEAFSRLMANMENVSRRNQGLSRMAEDAAAAASRVSDELGAMLSQP</sequence>
<gene>
    <name evidence="6" type="ORF">ACE41H_11440</name>
</gene>
<dbReference type="SUPFAM" id="SSF58104">
    <property type="entry name" value="Methyl-accepting chemotaxis protein (MCP) signaling domain"/>
    <property type="match status" value="1"/>
</dbReference>
<dbReference type="PANTHER" id="PTHR32089">
    <property type="entry name" value="METHYL-ACCEPTING CHEMOTAXIS PROTEIN MCPB"/>
    <property type="match status" value="1"/>
</dbReference>
<evidence type="ECO:0000259" key="4">
    <source>
        <dbReference type="PROSITE" id="PS50111"/>
    </source>
</evidence>
<dbReference type="Gene3D" id="3.10.580.10">
    <property type="entry name" value="CBS-domain"/>
    <property type="match status" value="1"/>
</dbReference>
<dbReference type="Pfam" id="PF00571">
    <property type="entry name" value="CBS"/>
    <property type="match status" value="1"/>
</dbReference>
<organism evidence="6 7">
    <name type="scientific">Paenibacillus enshidis</name>
    <dbReference type="NCBI Taxonomy" id="1458439"/>
    <lineage>
        <taxon>Bacteria</taxon>
        <taxon>Bacillati</taxon>
        <taxon>Bacillota</taxon>
        <taxon>Bacilli</taxon>
        <taxon>Bacillales</taxon>
        <taxon>Paenibacillaceae</taxon>
        <taxon>Paenibacillus</taxon>
    </lineage>
</organism>
<comment type="caution">
    <text evidence="6">The sequence shown here is derived from an EMBL/GenBank/DDBJ whole genome shotgun (WGS) entry which is preliminary data.</text>
</comment>
<evidence type="ECO:0000259" key="5">
    <source>
        <dbReference type="PROSITE" id="PS51371"/>
    </source>
</evidence>
<dbReference type="InterPro" id="IPR046342">
    <property type="entry name" value="CBS_dom_sf"/>
</dbReference>
<keyword evidence="7" id="KW-1185">Reference proteome</keyword>
<name>A0ABV5AT51_9BACL</name>
<evidence type="ECO:0000313" key="6">
    <source>
        <dbReference type="EMBL" id="MFB5267392.1"/>
    </source>
</evidence>
<dbReference type="SMART" id="SM00283">
    <property type="entry name" value="MA"/>
    <property type="match status" value="1"/>
</dbReference>
<dbReference type="EMBL" id="JBHHMI010000008">
    <property type="protein sequence ID" value="MFB5267392.1"/>
    <property type="molecule type" value="Genomic_DNA"/>
</dbReference>
<dbReference type="Proteomes" id="UP001580346">
    <property type="component" value="Unassembled WGS sequence"/>
</dbReference>
<proteinExistence type="predicted"/>
<dbReference type="PROSITE" id="PS50111">
    <property type="entry name" value="CHEMOTAXIS_TRANSDUC_2"/>
    <property type="match status" value="1"/>
</dbReference>
<feature type="domain" description="CBS" evidence="5">
    <location>
        <begin position="114"/>
        <end position="176"/>
    </location>
</feature>
<evidence type="ECO:0000256" key="2">
    <source>
        <dbReference type="PROSITE-ProRule" id="PRU00284"/>
    </source>
</evidence>
<keyword evidence="3" id="KW-0129">CBS domain</keyword>
<dbReference type="Pfam" id="PF00015">
    <property type="entry name" value="MCPsignal"/>
    <property type="match status" value="1"/>
</dbReference>
<dbReference type="InterPro" id="IPR004089">
    <property type="entry name" value="MCPsignal_dom"/>
</dbReference>
<dbReference type="Gene3D" id="1.10.287.950">
    <property type="entry name" value="Methyl-accepting chemotaxis protein"/>
    <property type="match status" value="1"/>
</dbReference>
<feature type="domain" description="Methyl-accepting transducer" evidence="4">
    <location>
        <begin position="176"/>
        <end position="389"/>
    </location>
</feature>
<evidence type="ECO:0000256" key="3">
    <source>
        <dbReference type="PROSITE-ProRule" id="PRU00703"/>
    </source>
</evidence>
<accession>A0ABV5AT51</accession>
<keyword evidence="1 2" id="KW-0807">Transducer</keyword>